<dbReference type="PROSITE" id="PS51686">
    <property type="entry name" value="SAM_MT_RSMB_NOP"/>
    <property type="match status" value="1"/>
</dbReference>
<evidence type="ECO:0000313" key="9">
    <source>
        <dbReference type="Proteomes" id="UP001439008"/>
    </source>
</evidence>
<dbReference type="GO" id="GO:0008168">
    <property type="term" value="F:methyltransferase activity"/>
    <property type="evidence" value="ECO:0007669"/>
    <property type="project" value="UniProtKB-KW"/>
</dbReference>
<evidence type="ECO:0000256" key="5">
    <source>
        <dbReference type="PROSITE-ProRule" id="PRU01023"/>
    </source>
</evidence>
<evidence type="ECO:0000313" key="8">
    <source>
        <dbReference type="EMBL" id="MES1919926.1"/>
    </source>
</evidence>
<evidence type="ECO:0000256" key="4">
    <source>
        <dbReference type="ARBA" id="ARBA00022884"/>
    </source>
</evidence>
<dbReference type="EMBL" id="JBDODL010000446">
    <property type="protein sequence ID" value="MES1919926.1"/>
    <property type="molecule type" value="Genomic_DNA"/>
</dbReference>
<dbReference type="Pfam" id="PF25376">
    <property type="entry name" value="Pre-PUA_NSUN2"/>
    <property type="match status" value="1"/>
</dbReference>
<dbReference type="SUPFAM" id="SSF53335">
    <property type="entry name" value="S-adenosyl-L-methionine-dependent methyltransferases"/>
    <property type="match status" value="1"/>
</dbReference>
<evidence type="ECO:0000256" key="3">
    <source>
        <dbReference type="ARBA" id="ARBA00022691"/>
    </source>
</evidence>
<dbReference type="Proteomes" id="UP001439008">
    <property type="component" value="Unassembled WGS sequence"/>
</dbReference>
<gene>
    <name evidence="8" type="primary">NSUN2</name>
    <name evidence="8" type="ORF">MHBO_001669</name>
</gene>
<feature type="active site" description="Nucleophile" evidence="5">
    <location>
        <position position="27"/>
    </location>
</feature>
<accession>A0ABV2AJR7</accession>
<proteinExistence type="inferred from homology"/>
<feature type="region of interest" description="Disordered" evidence="6">
    <location>
        <begin position="136"/>
        <end position="211"/>
    </location>
</feature>
<reference evidence="8 9" key="1">
    <citation type="journal article" date="2024" name="BMC Biol.">
        <title>Comparative genomics of Ascetosporea gives new insight into the evolutionary basis for animal parasitism in Rhizaria.</title>
        <authorList>
            <person name="Hiltunen Thoren M."/>
            <person name="Onut-Brannstrom I."/>
            <person name="Alfjorden A."/>
            <person name="Peckova H."/>
            <person name="Swords F."/>
            <person name="Hooper C."/>
            <person name="Holzer A.S."/>
            <person name="Bass D."/>
            <person name="Burki F."/>
        </authorList>
    </citation>
    <scope>NUCLEOTIDE SEQUENCE [LARGE SCALE GENOMIC DNA]</scope>
    <source>
        <strain evidence="8">20-A016</strain>
    </source>
</reference>
<keyword evidence="4 5" id="KW-0694">RNA-binding</keyword>
<evidence type="ECO:0000259" key="7">
    <source>
        <dbReference type="PROSITE" id="PS51686"/>
    </source>
</evidence>
<keyword evidence="3 5" id="KW-0949">S-adenosyl-L-methionine</keyword>
<organism evidence="8 9">
    <name type="scientific">Bonamia ostreae</name>
    <dbReference type="NCBI Taxonomy" id="126728"/>
    <lineage>
        <taxon>Eukaryota</taxon>
        <taxon>Sar</taxon>
        <taxon>Rhizaria</taxon>
        <taxon>Endomyxa</taxon>
        <taxon>Ascetosporea</taxon>
        <taxon>Haplosporida</taxon>
        <taxon>Bonamia</taxon>
    </lineage>
</organism>
<keyword evidence="1 5" id="KW-0489">Methyltransferase</keyword>
<dbReference type="InterPro" id="IPR023267">
    <property type="entry name" value="RCMT"/>
</dbReference>
<comment type="similarity">
    <text evidence="5">Belongs to the class I-like SAM-binding methyltransferase superfamily. RsmB/NOP family.</text>
</comment>
<dbReference type="EC" id="2.1.1.203" evidence="8"/>
<dbReference type="Pfam" id="PF01189">
    <property type="entry name" value="Methyltr_RsmB-F"/>
    <property type="match status" value="1"/>
</dbReference>
<dbReference type="InterPro" id="IPR057285">
    <property type="entry name" value="Pre-PUA_NSUN2"/>
</dbReference>
<name>A0ABV2AJR7_9EUKA</name>
<evidence type="ECO:0000256" key="2">
    <source>
        <dbReference type="ARBA" id="ARBA00022679"/>
    </source>
</evidence>
<dbReference type="GO" id="GO:0032259">
    <property type="term" value="P:methylation"/>
    <property type="evidence" value="ECO:0007669"/>
    <property type="project" value="UniProtKB-KW"/>
</dbReference>
<sequence length="410" mass="47569">MHRLQLLIAEHGYNLLRPGGIMVYSTCSLNPIEDEAVVAALLTRSNGELELMDVKQDLPNFRTRPGLSEWKVFVNDEKEFSDFSEVSGKDKSKVKKTYFSNKKYSQLALEKCARVLPHDQNTGGFFIAKLRKKIKNESKNDENESKNGENESKNGKNELKNDKNESKNGENEFLIDKNESKNDENEFLIDKNESKNDKNEQKNGPKPKRIKINPKNCVFKTIDESLKEGLSKEYGIADHKILKQLFYRTDSKDDSSNPRKIYYLPSNLIEYLKSNNSKIILAGICLFVRENRKSFDGIFNYRFLQQSIDFLEPFINRKKIECSFETIERFLKTESNFINLTQIDSVFTERMEKEIAGTYLLSYKTQINGTEEKISVVVFYKKTGFEMMVGKKVLQPLRRKLEWIGKSKSI</sequence>
<comment type="caution">
    <text evidence="8">The sequence shown here is derived from an EMBL/GenBank/DDBJ whole genome shotgun (WGS) entry which is preliminary data.</text>
</comment>
<dbReference type="Gene3D" id="3.40.50.150">
    <property type="entry name" value="Vaccinia Virus protein VP39"/>
    <property type="match status" value="1"/>
</dbReference>
<keyword evidence="2 5" id="KW-0808">Transferase</keyword>
<dbReference type="PANTHER" id="PTHR22808">
    <property type="entry name" value="NCL1 YEAST -RELATED NOL1/NOP2/FMU SUN DOMAIN-CONTAINING"/>
    <property type="match status" value="1"/>
</dbReference>
<comment type="caution">
    <text evidence="5">Lacks conserved residue(s) required for the propagation of feature annotation.</text>
</comment>
<keyword evidence="9" id="KW-1185">Reference proteome</keyword>
<dbReference type="PRINTS" id="PR02008">
    <property type="entry name" value="RCMTFAMILY"/>
</dbReference>
<protein>
    <submittedName>
        <fullName evidence="8">tRNA (Cytosine(34)-C(5))-methyltransferase</fullName>
        <ecNumber evidence="8">2.1.1.203</ecNumber>
    </submittedName>
</protein>
<evidence type="ECO:0000256" key="6">
    <source>
        <dbReference type="SAM" id="MobiDB-lite"/>
    </source>
</evidence>
<dbReference type="InterPro" id="IPR049560">
    <property type="entry name" value="MeTrfase_RsmB-F_NOP2_cat"/>
</dbReference>
<feature type="compositionally biased region" description="Basic and acidic residues" evidence="6">
    <location>
        <begin position="136"/>
        <end position="203"/>
    </location>
</feature>
<dbReference type="InterPro" id="IPR001678">
    <property type="entry name" value="MeTrfase_RsmB-F_NOP2_dom"/>
</dbReference>
<evidence type="ECO:0000256" key="1">
    <source>
        <dbReference type="ARBA" id="ARBA00022603"/>
    </source>
</evidence>
<feature type="domain" description="SAM-dependent MTase RsmB/NOP-type" evidence="7">
    <location>
        <begin position="1"/>
        <end position="133"/>
    </location>
</feature>
<dbReference type="InterPro" id="IPR029063">
    <property type="entry name" value="SAM-dependent_MTases_sf"/>
</dbReference>